<dbReference type="RefSeq" id="XP_009535373.1">
    <property type="nucleotide sequence ID" value="XM_009537078.1"/>
</dbReference>
<dbReference type="GeneID" id="20637613"/>
<sequence>MAGRLLSKLLLILLAVLVSTLLLPVLSFDLLWLLVMLLLSNRLALVQLTMSLLPVVSGLLQIAKLELLLVQSKLLLLLSEANPVVMGTLRLGAFIWEALSETLSSTPFSQPSVSGRSYAVRGRLARIMVRHEEADFYDGAPSSLRSPILSAVKSARWSVGHRGY</sequence>
<name>G5A5Y5_PHYSP</name>
<dbReference type="InParanoid" id="G5A5Y5"/>
<gene>
    <name evidence="1" type="ORF">PHYSODRAFT_246484</name>
</gene>
<dbReference type="AlphaFoldDB" id="G5A5Y5"/>
<accession>G5A5Y5</accession>
<evidence type="ECO:0000313" key="1">
    <source>
        <dbReference type="EMBL" id="EGZ08740.1"/>
    </source>
</evidence>
<dbReference type="EMBL" id="JH159160">
    <property type="protein sequence ID" value="EGZ08740.1"/>
    <property type="molecule type" value="Genomic_DNA"/>
</dbReference>
<keyword evidence="2" id="KW-1185">Reference proteome</keyword>
<protein>
    <submittedName>
        <fullName evidence="1">Uncharacterized protein</fullName>
    </submittedName>
</protein>
<dbReference type="KEGG" id="psoj:PHYSODRAFT_246484"/>
<reference evidence="1 2" key="1">
    <citation type="journal article" date="2006" name="Science">
        <title>Phytophthora genome sequences uncover evolutionary origins and mechanisms of pathogenesis.</title>
        <authorList>
            <person name="Tyler B.M."/>
            <person name="Tripathy S."/>
            <person name="Zhang X."/>
            <person name="Dehal P."/>
            <person name="Jiang R.H."/>
            <person name="Aerts A."/>
            <person name="Arredondo F.D."/>
            <person name="Baxter L."/>
            <person name="Bensasson D."/>
            <person name="Beynon J.L."/>
            <person name="Chapman J."/>
            <person name="Damasceno C.M."/>
            <person name="Dorrance A.E."/>
            <person name="Dou D."/>
            <person name="Dickerman A.W."/>
            <person name="Dubchak I.L."/>
            <person name="Garbelotto M."/>
            <person name="Gijzen M."/>
            <person name="Gordon S.G."/>
            <person name="Govers F."/>
            <person name="Grunwald N.J."/>
            <person name="Huang W."/>
            <person name="Ivors K.L."/>
            <person name="Jones R.W."/>
            <person name="Kamoun S."/>
            <person name="Krampis K."/>
            <person name="Lamour K.H."/>
            <person name="Lee M.K."/>
            <person name="McDonald W.H."/>
            <person name="Medina M."/>
            <person name="Meijer H.J."/>
            <person name="Nordberg E.K."/>
            <person name="Maclean D.J."/>
            <person name="Ospina-Giraldo M.D."/>
            <person name="Morris P.F."/>
            <person name="Phuntumart V."/>
            <person name="Putnam N.H."/>
            <person name="Rash S."/>
            <person name="Rose J.K."/>
            <person name="Sakihama Y."/>
            <person name="Salamov A.A."/>
            <person name="Savidor A."/>
            <person name="Scheuring C.F."/>
            <person name="Smith B.M."/>
            <person name="Sobral B.W."/>
            <person name="Terry A."/>
            <person name="Torto-Alalibo T.A."/>
            <person name="Win J."/>
            <person name="Xu Z."/>
            <person name="Zhang H."/>
            <person name="Grigoriev I.V."/>
            <person name="Rokhsar D.S."/>
            <person name="Boore J.L."/>
        </authorList>
    </citation>
    <scope>NUCLEOTIDE SEQUENCE [LARGE SCALE GENOMIC DNA]</scope>
    <source>
        <strain evidence="1 2">P6497</strain>
    </source>
</reference>
<proteinExistence type="predicted"/>
<dbReference type="Proteomes" id="UP000002640">
    <property type="component" value="Unassembled WGS sequence"/>
</dbReference>
<organism evidence="1 2">
    <name type="scientific">Phytophthora sojae (strain P6497)</name>
    <name type="common">Soybean stem and root rot agent</name>
    <name type="synonym">Phytophthora megasperma f. sp. glycines</name>
    <dbReference type="NCBI Taxonomy" id="1094619"/>
    <lineage>
        <taxon>Eukaryota</taxon>
        <taxon>Sar</taxon>
        <taxon>Stramenopiles</taxon>
        <taxon>Oomycota</taxon>
        <taxon>Peronosporomycetes</taxon>
        <taxon>Peronosporales</taxon>
        <taxon>Peronosporaceae</taxon>
        <taxon>Phytophthora</taxon>
    </lineage>
</organism>
<evidence type="ECO:0000313" key="2">
    <source>
        <dbReference type="Proteomes" id="UP000002640"/>
    </source>
</evidence>